<evidence type="ECO:0000313" key="1">
    <source>
        <dbReference type="EMBL" id="KAH7990152.1"/>
    </source>
</evidence>
<dbReference type="EMBL" id="CM037629">
    <property type="protein sequence ID" value="KAH7990152.1"/>
    <property type="molecule type" value="Genomic_DNA"/>
</dbReference>
<gene>
    <name evidence="1" type="ORF">K3G42_003561</name>
</gene>
<reference evidence="1" key="1">
    <citation type="submission" date="2021-08" db="EMBL/GenBank/DDBJ databases">
        <title>The first chromosome-level gecko genome reveals the dynamic sex chromosomes of Neotropical dwarf geckos (Sphaerodactylidae: Sphaerodactylus).</title>
        <authorList>
            <person name="Pinto B.J."/>
            <person name="Keating S.E."/>
            <person name="Gamble T."/>
        </authorList>
    </citation>
    <scope>NUCLEOTIDE SEQUENCE</scope>
    <source>
        <strain evidence="1">TG3544</strain>
    </source>
</reference>
<comment type="caution">
    <text evidence="1">The sequence shown here is derived from an EMBL/GenBank/DDBJ whole genome shotgun (WGS) entry which is preliminary data.</text>
</comment>
<evidence type="ECO:0000313" key="2">
    <source>
        <dbReference type="Proteomes" id="UP000827872"/>
    </source>
</evidence>
<sequence length="159" mass="18044">MPLRSKANTTICRTASDFRRRDFGHVGSESSETIQYQLVNCFIMSEKENVTVTAELALVNALQVFKTTTALWVTGEIIFDRNLYVGLNEKHHETQIDVVLLKEKDFDYLPVIMASSAVGILLLALIVVILYKGGFFKKNHRKMLEEQNNSNVEEDSNSE</sequence>
<dbReference type="Proteomes" id="UP000827872">
    <property type="component" value="Linkage Group LG16"/>
</dbReference>
<accession>A0ACB8ECI5</accession>
<keyword evidence="2" id="KW-1185">Reference proteome</keyword>
<organism evidence="1 2">
    <name type="scientific">Sphaerodactylus townsendi</name>
    <dbReference type="NCBI Taxonomy" id="933632"/>
    <lineage>
        <taxon>Eukaryota</taxon>
        <taxon>Metazoa</taxon>
        <taxon>Chordata</taxon>
        <taxon>Craniata</taxon>
        <taxon>Vertebrata</taxon>
        <taxon>Euteleostomi</taxon>
        <taxon>Lepidosauria</taxon>
        <taxon>Squamata</taxon>
        <taxon>Bifurcata</taxon>
        <taxon>Gekkota</taxon>
        <taxon>Sphaerodactylidae</taxon>
        <taxon>Sphaerodactylus</taxon>
    </lineage>
</organism>
<proteinExistence type="predicted"/>
<name>A0ACB8ECI5_9SAUR</name>
<protein>
    <submittedName>
        <fullName evidence="1">Uncharacterized protein</fullName>
    </submittedName>
</protein>